<comment type="similarity">
    <text evidence="7">Belongs to the glycosyl hydrolase 24 family.</text>
</comment>
<dbReference type="SUPFAM" id="SSF53955">
    <property type="entry name" value="Lysozyme-like"/>
    <property type="match status" value="1"/>
</dbReference>
<keyword evidence="9" id="KW-1185">Reference proteome</keyword>
<evidence type="ECO:0000256" key="1">
    <source>
        <dbReference type="ARBA" id="ARBA00000632"/>
    </source>
</evidence>
<protein>
    <recommendedName>
        <fullName evidence="7">Lysozyme</fullName>
        <ecNumber evidence="7">3.2.1.17</ecNumber>
    </recommendedName>
</protein>
<dbReference type="Pfam" id="PF00959">
    <property type="entry name" value="Phage_lysozyme"/>
    <property type="match status" value="1"/>
</dbReference>
<evidence type="ECO:0000256" key="5">
    <source>
        <dbReference type="ARBA" id="ARBA00023200"/>
    </source>
</evidence>
<evidence type="ECO:0000256" key="7">
    <source>
        <dbReference type="RuleBase" id="RU003788"/>
    </source>
</evidence>
<comment type="caution">
    <text evidence="8">The sequence shown here is derived from an EMBL/GenBank/DDBJ whole genome shotgun (WGS) entry which is preliminary data.</text>
</comment>
<evidence type="ECO:0000256" key="4">
    <source>
        <dbReference type="ARBA" id="ARBA00022801"/>
    </source>
</evidence>
<dbReference type="InterPro" id="IPR023347">
    <property type="entry name" value="Lysozyme_dom_sf"/>
</dbReference>
<dbReference type="InterPro" id="IPR034690">
    <property type="entry name" value="Endolysin_T4_type"/>
</dbReference>
<dbReference type="InterPro" id="IPR023346">
    <property type="entry name" value="Lysozyme-like_dom_sf"/>
</dbReference>
<dbReference type="InterPro" id="IPR051018">
    <property type="entry name" value="Bacteriophage_GH24"/>
</dbReference>
<evidence type="ECO:0000256" key="6">
    <source>
        <dbReference type="ARBA" id="ARBA00023295"/>
    </source>
</evidence>
<reference evidence="8 9" key="1">
    <citation type="submission" date="2019-07" db="EMBL/GenBank/DDBJ databases">
        <title>Genomic Encyclopedia of Archaeal and Bacterial Type Strains, Phase II (KMG-II): from individual species to whole genera.</title>
        <authorList>
            <person name="Goeker M."/>
        </authorList>
    </citation>
    <scope>NUCLEOTIDE SEQUENCE [LARGE SCALE GENOMIC DNA]</scope>
    <source>
        <strain evidence="8 9">DSM 18850</strain>
    </source>
</reference>
<dbReference type="GO" id="GO:0031640">
    <property type="term" value="P:killing of cells of another organism"/>
    <property type="evidence" value="ECO:0007669"/>
    <property type="project" value="UniProtKB-KW"/>
</dbReference>
<evidence type="ECO:0000313" key="9">
    <source>
        <dbReference type="Proteomes" id="UP000325105"/>
    </source>
</evidence>
<sequence length="152" mass="17014">MKTGNKGLSLIKTFEGFYSKPYLDPVGIPTIGYGVIKYPNGKRVTMQDAPITEARATELLAQLLEETYEKEVNRLVKAPLNQNQFDALVSFTYNLGGANLGRSTLLKKINANPCDPSIRAEFEKWNKAGGKVLKGLVRRRKAEADLYFSREK</sequence>
<dbReference type="OrthoDB" id="5327667at2"/>
<keyword evidence="4 7" id="KW-0378">Hydrolase</keyword>
<dbReference type="EMBL" id="VNHX01000027">
    <property type="protein sequence ID" value="TYP89430.1"/>
    <property type="molecule type" value="Genomic_DNA"/>
</dbReference>
<dbReference type="GO" id="GO:0009253">
    <property type="term" value="P:peptidoglycan catabolic process"/>
    <property type="evidence" value="ECO:0007669"/>
    <property type="project" value="InterPro"/>
</dbReference>
<dbReference type="Proteomes" id="UP000325105">
    <property type="component" value="Unassembled WGS sequence"/>
</dbReference>
<dbReference type="AlphaFoldDB" id="A0A5S5D074"/>
<dbReference type="EC" id="3.2.1.17" evidence="7"/>
<gene>
    <name evidence="8" type="ORF">BC792_12731</name>
</gene>
<dbReference type="CDD" id="cd00737">
    <property type="entry name" value="lyz_endolysin_autolysin"/>
    <property type="match status" value="1"/>
</dbReference>
<evidence type="ECO:0000256" key="3">
    <source>
        <dbReference type="ARBA" id="ARBA00022638"/>
    </source>
</evidence>
<name>A0A5S5D074_9SPHI</name>
<keyword evidence="2 7" id="KW-0929">Antimicrobial</keyword>
<proteinExistence type="inferred from homology"/>
<keyword evidence="5" id="KW-1035">Host cytoplasm</keyword>
<dbReference type="InterPro" id="IPR002196">
    <property type="entry name" value="Glyco_hydro_24"/>
</dbReference>
<evidence type="ECO:0000256" key="2">
    <source>
        <dbReference type="ARBA" id="ARBA00022529"/>
    </source>
</evidence>
<dbReference type="PANTHER" id="PTHR38107">
    <property type="match status" value="1"/>
</dbReference>
<dbReference type="GO" id="GO:0016998">
    <property type="term" value="P:cell wall macromolecule catabolic process"/>
    <property type="evidence" value="ECO:0007669"/>
    <property type="project" value="InterPro"/>
</dbReference>
<dbReference type="RefSeq" id="WP_148910027.1">
    <property type="nucleotide sequence ID" value="NZ_VNHX01000027.1"/>
</dbReference>
<dbReference type="Gene3D" id="1.10.530.40">
    <property type="match status" value="1"/>
</dbReference>
<dbReference type="HAMAP" id="MF_04110">
    <property type="entry name" value="ENDOLYSIN_T4"/>
    <property type="match status" value="1"/>
</dbReference>
<keyword evidence="3 7" id="KW-0081">Bacteriolytic enzyme</keyword>
<dbReference type="GO" id="GO:0003796">
    <property type="term" value="F:lysozyme activity"/>
    <property type="evidence" value="ECO:0007669"/>
    <property type="project" value="UniProtKB-EC"/>
</dbReference>
<keyword evidence="6 7" id="KW-0326">Glycosidase</keyword>
<dbReference type="InterPro" id="IPR033907">
    <property type="entry name" value="Endolysin_autolysin"/>
</dbReference>
<comment type="catalytic activity">
    <reaction evidence="1 7">
        <text>Hydrolysis of (1-&gt;4)-beta-linkages between N-acetylmuramic acid and N-acetyl-D-glucosamine residues in a peptidoglycan and between N-acetyl-D-glucosamine residues in chitodextrins.</text>
        <dbReference type="EC" id="3.2.1.17"/>
    </reaction>
</comment>
<dbReference type="GO" id="GO:0042742">
    <property type="term" value="P:defense response to bacterium"/>
    <property type="evidence" value="ECO:0007669"/>
    <property type="project" value="UniProtKB-KW"/>
</dbReference>
<organism evidence="8 9">
    <name type="scientific">Sphingobacterium allocomposti</name>
    <dbReference type="NCBI Taxonomy" id="415956"/>
    <lineage>
        <taxon>Bacteria</taxon>
        <taxon>Pseudomonadati</taxon>
        <taxon>Bacteroidota</taxon>
        <taxon>Sphingobacteriia</taxon>
        <taxon>Sphingobacteriales</taxon>
        <taxon>Sphingobacteriaceae</taxon>
        <taxon>Sphingobacterium</taxon>
    </lineage>
</organism>
<dbReference type="PANTHER" id="PTHR38107:SF3">
    <property type="entry name" value="LYSOZYME RRRD-RELATED"/>
    <property type="match status" value="1"/>
</dbReference>
<evidence type="ECO:0000313" key="8">
    <source>
        <dbReference type="EMBL" id="TYP89430.1"/>
    </source>
</evidence>
<accession>A0A5S5D074</accession>